<gene>
    <name evidence="2" type="ORF">LEA_02743</name>
</gene>
<dbReference type="EMBL" id="AJWY01001856">
    <property type="protein sequence ID" value="EKC79156.1"/>
    <property type="molecule type" value="Genomic_DNA"/>
</dbReference>
<organism evidence="2">
    <name type="scientific">human gut metagenome</name>
    <dbReference type="NCBI Taxonomy" id="408170"/>
    <lineage>
        <taxon>unclassified sequences</taxon>
        <taxon>metagenomes</taxon>
        <taxon>organismal metagenomes</taxon>
    </lineage>
</organism>
<keyword evidence="1" id="KW-0812">Transmembrane</keyword>
<name>K1V5I4_9ZZZZ</name>
<reference evidence="2" key="1">
    <citation type="journal article" date="2013" name="Environ. Microbiol.">
        <title>Microbiota from the distal guts of lean and obese adolescents exhibit partial functional redundancy besides clear differences in community structure.</title>
        <authorList>
            <person name="Ferrer M."/>
            <person name="Ruiz A."/>
            <person name="Lanza F."/>
            <person name="Haange S.B."/>
            <person name="Oberbach A."/>
            <person name="Till H."/>
            <person name="Bargiela R."/>
            <person name="Campoy C."/>
            <person name="Segura M.T."/>
            <person name="Richter M."/>
            <person name="von Bergen M."/>
            <person name="Seifert J."/>
            <person name="Suarez A."/>
        </authorList>
    </citation>
    <scope>NUCLEOTIDE SEQUENCE</scope>
</reference>
<dbReference type="AlphaFoldDB" id="K1V5I4"/>
<feature type="transmembrane region" description="Helical" evidence="1">
    <location>
        <begin position="16"/>
        <end position="44"/>
    </location>
</feature>
<proteinExistence type="predicted"/>
<evidence type="ECO:0000256" key="1">
    <source>
        <dbReference type="SAM" id="Phobius"/>
    </source>
</evidence>
<protein>
    <submittedName>
        <fullName evidence="2">Zn-finger containing protein</fullName>
    </submittedName>
</protein>
<accession>K1V5I4</accession>
<keyword evidence="1" id="KW-0472">Membrane</keyword>
<keyword evidence="1" id="KW-1133">Transmembrane helix</keyword>
<sequence>MSGRYGSDTFGNFLCVTALVCLVIGLFVGIFYYIGLLLLLYAYFRMLSRNVHKRYAENIAFMQKTAGVRAKFGQLQQRFALRKTYRYFSCPHCRQQVRVPKGRGKISITCPKCGTQFIKKS</sequence>
<evidence type="ECO:0000313" key="2">
    <source>
        <dbReference type="EMBL" id="EKC79156.1"/>
    </source>
</evidence>
<comment type="caution">
    <text evidence="2">The sequence shown here is derived from an EMBL/GenBank/DDBJ whole genome shotgun (WGS) entry which is preliminary data.</text>
</comment>